<dbReference type="GeneID" id="111276105"/>
<accession>A0A6P5WNF2</accession>
<dbReference type="InterPro" id="IPR006121">
    <property type="entry name" value="HMA_dom"/>
</dbReference>
<evidence type="ECO:0000313" key="3">
    <source>
        <dbReference type="RefSeq" id="XP_022717655.1"/>
    </source>
</evidence>
<organism evidence="2 3">
    <name type="scientific">Durio zibethinus</name>
    <name type="common">Durian</name>
    <dbReference type="NCBI Taxonomy" id="66656"/>
    <lineage>
        <taxon>Eukaryota</taxon>
        <taxon>Viridiplantae</taxon>
        <taxon>Streptophyta</taxon>
        <taxon>Embryophyta</taxon>
        <taxon>Tracheophyta</taxon>
        <taxon>Spermatophyta</taxon>
        <taxon>Magnoliopsida</taxon>
        <taxon>eudicotyledons</taxon>
        <taxon>Gunneridae</taxon>
        <taxon>Pentapetalae</taxon>
        <taxon>rosids</taxon>
        <taxon>malvids</taxon>
        <taxon>Malvales</taxon>
        <taxon>Malvaceae</taxon>
        <taxon>Helicteroideae</taxon>
        <taxon>Durio</taxon>
    </lineage>
</organism>
<evidence type="ECO:0000313" key="2">
    <source>
        <dbReference type="Proteomes" id="UP000515121"/>
    </source>
</evidence>
<feature type="domain" description="HMA" evidence="1">
    <location>
        <begin position="3"/>
        <end position="72"/>
    </location>
</feature>
<dbReference type="PANTHER" id="PTHR46932:SF12">
    <property type="entry name" value="HEAVY METAL-ASSOCIATED ISOPRENYLATED PLANT PROTEIN 47"/>
    <property type="match status" value="1"/>
</dbReference>
<dbReference type="AlphaFoldDB" id="A0A6P5WNF2"/>
<proteinExistence type="predicted"/>
<dbReference type="PROSITE" id="PS50846">
    <property type="entry name" value="HMA_2"/>
    <property type="match status" value="1"/>
</dbReference>
<feature type="non-terminal residue" evidence="3">
    <location>
        <position position="1"/>
    </location>
</feature>
<gene>
    <name evidence="3" type="primary">LOC111276105</name>
</gene>
<dbReference type="OrthoDB" id="692882at2759"/>
<dbReference type="GO" id="GO:0046872">
    <property type="term" value="F:metal ion binding"/>
    <property type="evidence" value="ECO:0007669"/>
    <property type="project" value="InterPro"/>
</dbReference>
<dbReference type="InterPro" id="IPR042885">
    <property type="entry name" value="HIPP47/16"/>
</dbReference>
<evidence type="ECO:0000259" key="1">
    <source>
        <dbReference type="PROSITE" id="PS50846"/>
    </source>
</evidence>
<dbReference type="PANTHER" id="PTHR46932">
    <property type="entry name" value="HEAVY METAL-ASSOCIATED ISOPRENYLATED PLANT PROTEIN 47"/>
    <property type="match status" value="1"/>
</dbReference>
<sequence length="115" mass="12471">LVQQKIIIKISMHCSKCRAKALKIAAVAEGVTSVALHGPDKDKLMIQGEDIDAACLTTSLRKKLCHAIIETIEEVKEAKKEPPKPPAPIPYCCPQPQVEIYNVVSDPSPGLCTIL</sequence>
<protein>
    <submittedName>
        <fullName evidence="3">Heavy metal-associated isoprenylated plant protein 47-like</fullName>
    </submittedName>
</protein>
<dbReference type="KEGG" id="dzi:111276105"/>
<name>A0A6P5WNF2_DURZI</name>
<dbReference type="Proteomes" id="UP000515121">
    <property type="component" value="Unplaced"/>
</dbReference>
<reference evidence="3" key="1">
    <citation type="submission" date="2025-08" db="UniProtKB">
        <authorList>
            <consortium name="RefSeq"/>
        </authorList>
    </citation>
    <scope>IDENTIFICATION</scope>
    <source>
        <tissue evidence="3">Fruit stalk</tissue>
    </source>
</reference>
<dbReference type="Gene3D" id="3.30.70.100">
    <property type="match status" value="1"/>
</dbReference>
<dbReference type="RefSeq" id="XP_022717655.1">
    <property type="nucleotide sequence ID" value="XM_022861920.1"/>
</dbReference>
<keyword evidence="2" id="KW-1185">Reference proteome</keyword>